<name>A0A8J5T2F5_HOMAM</name>
<evidence type="ECO:0000256" key="1">
    <source>
        <dbReference type="SAM" id="MobiDB-lite"/>
    </source>
</evidence>
<evidence type="ECO:0000313" key="3">
    <source>
        <dbReference type="Proteomes" id="UP000747542"/>
    </source>
</evidence>
<sequence>MNEDQINGLSGTDKATESNEEMLGEENQVQQETPPQIVQQPTEPTTRDLSMFLGMCDNLEEQMSLVEPNYDAREMMMCLLNKIRGHYQENYNKKVNDNKQDLITRYLSRKQEENRQVIEAIERVEVEDEGEEDRLNLASLPEDFYFEGFDLVVVAEAVVEEGGGATDIILPSPASDTSLVYIKLLNFNFKVGFLCLC</sequence>
<feature type="compositionally biased region" description="Polar residues" evidence="1">
    <location>
        <begin position="27"/>
        <end position="43"/>
    </location>
</feature>
<dbReference type="EMBL" id="JAHLQT010011632">
    <property type="protein sequence ID" value="KAG7172094.1"/>
    <property type="molecule type" value="Genomic_DNA"/>
</dbReference>
<gene>
    <name evidence="2" type="ORF">Hamer_G001091</name>
</gene>
<keyword evidence="3" id="KW-1185">Reference proteome</keyword>
<feature type="region of interest" description="Disordered" evidence="1">
    <location>
        <begin position="1"/>
        <end position="43"/>
    </location>
</feature>
<accession>A0A8J5T2F5</accession>
<organism evidence="2 3">
    <name type="scientific">Homarus americanus</name>
    <name type="common">American lobster</name>
    <dbReference type="NCBI Taxonomy" id="6706"/>
    <lineage>
        <taxon>Eukaryota</taxon>
        <taxon>Metazoa</taxon>
        <taxon>Ecdysozoa</taxon>
        <taxon>Arthropoda</taxon>
        <taxon>Crustacea</taxon>
        <taxon>Multicrustacea</taxon>
        <taxon>Malacostraca</taxon>
        <taxon>Eumalacostraca</taxon>
        <taxon>Eucarida</taxon>
        <taxon>Decapoda</taxon>
        <taxon>Pleocyemata</taxon>
        <taxon>Astacidea</taxon>
        <taxon>Nephropoidea</taxon>
        <taxon>Nephropidae</taxon>
        <taxon>Homarus</taxon>
    </lineage>
</organism>
<dbReference type="AlphaFoldDB" id="A0A8J5T2F5"/>
<evidence type="ECO:0000313" key="2">
    <source>
        <dbReference type="EMBL" id="KAG7172094.1"/>
    </source>
</evidence>
<feature type="compositionally biased region" description="Polar residues" evidence="1">
    <location>
        <begin position="1"/>
        <end position="10"/>
    </location>
</feature>
<proteinExistence type="predicted"/>
<dbReference type="Proteomes" id="UP000747542">
    <property type="component" value="Unassembled WGS sequence"/>
</dbReference>
<protein>
    <submittedName>
        <fullName evidence="2">Uncharacterized protein</fullName>
    </submittedName>
</protein>
<comment type="caution">
    <text evidence="2">The sequence shown here is derived from an EMBL/GenBank/DDBJ whole genome shotgun (WGS) entry which is preliminary data.</text>
</comment>
<reference evidence="2" key="1">
    <citation type="journal article" date="2021" name="Sci. Adv.">
        <title>The American lobster genome reveals insights on longevity, neural, and immune adaptations.</title>
        <authorList>
            <person name="Polinski J.M."/>
            <person name="Zimin A.V."/>
            <person name="Clark K.F."/>
            <person name="Kohn A.B."/>
            <person name="Sadowski N."/>
            <person name="Timp W."/>
            <person name="Ptitsyn A."/>
            <person name="Khanna P."/>
            <person name="Romanova D.Y."/>
            <person name="Williams P."/>
            <person name="Greenwood S.J."/>
            <person name="Moroz L.L."/>
            <person name="Walt D.R."/>
            <person name="Bodnar A.G."/>
        </authorList>
    </citation>
    <scope>NUCLEOTIDE SEQUENCE</scope>
    <source>
        <strain evidence="2">GMGI-L3</strain>
    </source>
</reference>